<reference evidence="5 6" key="1">
    <citation type="journal article" date="2016" name="Nat. Commun.">
        <title>Thousands of microbial genomes shed light on interconnected biogeochemical processes in an aquifer system.</title>
        <authorList>
            <person name="Anantharaman K."/>
            <person name="Brown C.T."/>
            <person name="Hug L.A."/>
            <person name="Sharon I."/>
            <person name="Castelle C.J."/>
            <person name="Probst A.J."/>
            <person name="Thomas B.C."/>
            <person name="Singh A."/>
            <person name="Wilkins M.J."/>
            <person name="Karaoz U."/>
            <person name="Brodie E.L."/>
            <person name="Williams K.H."/>
            <person name="Hubbard S.S."/>
            <person name="Banfield J.F."/>
        </authorList>
    </citation>
    <scope>NUCLEOTIDE SEQUENCE [LARGE SCALE GENOMIC DNA]</scope>
</reference>
<evidence type="ECO:0000313" key="6">
    <source>
        <dbReference type="Proteomes" id="UP000176951"/>
    </source>
</evidence>
<dbReference type="PROSITE" id="PS00211">
    <property type="entry name" value="ABC_TRANSPORTER_1"/>
    <property type="match status" value="1"/>
</dbReference>
<dbReference type="InterPro" id="IPR027417">
    <property type="entry name" value="P-loop_NTPase"/>
</dbReference>
<organism evidence="5 6">
    <name type="scientific">Candidatus Terrybacteria bacterium RIFCSPLOWO2_01_FULL_40_23</name>
    <dbReference type="NCBI Taxonomy" id="1802366"/>
    <lineage>
        <taxon>Bacteria</taxon>
        <taxon>Candidatus Terryibacteriota</taxon>
    </lineage>
</organism>
<sequence length="249" mass="27631">MSLAKTIFSIHDLEVWTKTKKVVDGVSFNIKLGELHVLMGPNGSGKSSLTLALAGDPRYIVKKGKVFLGTKNILKLNPEDRAKEGLFLAFQHPVSLPGVSLVNFLRLANNAINKERMPLLVWRKHLTRMLEKAGLSENFVDRDVNVGFSGGEQRRVELATLVTLRPRVALLDEIDSGLDVDGLKYTAKIIENMRRQGTAFILITHTTRLLKYLAPNKVYVLKAGKIISGGGNELLTKIDKEGFKNIKSK</sequence>
<evidence type="ECO:0000259" key="4">
    <source>
        <dbReference type="PROSITE" id="PS50893"/>
    </source>
</evidence>
<dbReference type="InterPro" id="IPR003439">
    <property type="entry name" value="ABC_transporter-like_ATP-bd"/>
</dbReference>
<dbReference type="GO" id="GO:0005524">
    <property type="term" value="F:ATP binding"/>
    <property type="evidence" value="ECO:0007669"/>
    <property type="project" value="UniProtKB-KW"/>
</dbReference>
<name>A0A1G2PV87_9BACT</name>
<evidence type="ECO:0000256" key="2">
    <source>
        <dbReference type="ARBA" id="ARBA00022741"/>
    </source>
</evidence>
<dbReference type="PANTHER" id="PTHR43204:SF1">
    <property type="entry name" value="ABC TRANSPORTER I FAMILY MEMBER 6, CHLOROPLASTIC"/>
    <property type="match status" value="1"/>
</dbReference>
<feature type="domain" description="ABC transporter" evidence="4">
    <location>
        <begin position="8"/>
        <end position="248"/>
    </location>
</feature>
<dbReference type="Gene3D" id="3.40.50.300">
    <property type="entry name" value="P-loop containing nucleotide triphosphate hydrolases"/>
    <property type="match status" value="1"/>
</dbReference>
<evidence type="ECO:0000256" key="3">
    <source>
        <dbReference type="ARBA" id="ARBA00022840"/>
    </source>
</evidence>
<dbReference type="InterPro" id="IPR010230">
    <property type="entry name" value="FeS-cluster_ATPase_SufC"/>
</dbReference>
<dbReference type="NCBIfam" id="TIGR01978">
    <property type="entry name" value="sufC"/>
    <property type="match status" value="1"/>
</dbReference>
<comment type="similarity">
    <text evidence="1">Belongs to the ABC transporter superfamily. Ycf16 family.</text>
</comment>
<dbReference type="PROSITE" id="PS50893">
    <property type="entry name" value="ABC_TRANSPORTER_2"/>
    <property type="match status" value="1"/>
</dbReference>
<gene>
    <name evidence="5" type="ORF">A3A97_04895</name>
</gene>
<dbReference type="Proteomes" id="UP000176951">
    <property type="component" value="Unassembled WGS sequence"/>
</dbReference>
<dbReference type="SUPFAM" id="SSF52540">
    <property type="entry name" value="P-loop containing nucleoside triphosphate hydrolases"/>
    <property type="match status" value="1"/>
</dbReference>
<dbReference type="GO" id="GO:0016887">
    <property type="term" value="F:ATP hydrolysis activity"/>
    <property type="evidence" value="ECO:0007669"/>
    <property type="project" value="InterPro"/>
</dbReference>
<evidence type="ECO:0000256" key="1">
    <source>
        <dbReference type="ARBA" id="ARBA00006216"/>
    </source>
</evidence>
<dbReference type="PANTHER" id="PTHR43204">
    <property type="entry name" value="ABC TRANSPORTER I FAMILY MEMBER 6, CHLOROPLASTIC"/>
    <property type="match status" value="1"/>
</dbReference>
<proteinExistence type="inferred from homology"/>
<dbReference type="SMART" id="SM00382">
    <property type="entry name" value="AAA"/>
    <property type="match status" value="1"/>
</dbReference>
<protein>
    <submittedName>
        <fullName evidence="5">Fe-S cluster assembly ATPase SufC</fullName>
    </submittedName>
</protein>
<dbReference type="InterPro" id="IPR003593">
    <property type="entry name" value="AAA+_ATPase"/>
</dbReference>
<dbReference type="AlphaFoldDB" id="A0A1G2PV87"/>
<dbReference type="InterPro" id="IPR017871">
    <property type="entry name" value="ABC_transporter-like_CS"/>
</dbReference>
<accession>A0A1G2PV87</accession>
<dbReference type="EMBL" id="MHSW01000012">
    <property type="protein sequence ID" value="OHA52213.1"/>
    <property type="molecule type" value="Genomic_DNA"/>
</dbReference>
<dbReference type="Pfam" id="PF00005">
    <property type="entry name" value="ABC_tran"/>
    <property type="match status" value="1"/>
</dbReference>
<comment type="caution">
    <text evidence="5">The sequence shown here is derived from an EMBL/GenBank/DDBJ whole genome shotgun (WGS) entry which is preliminary data.</text>
</comment>
<keyword evidence="3" id="KW-0067">ATP-binding</keyword>
<keyword evidence="2" id="KW-0547">Nucleotide-binding</keyword>
<evidence type="ECO:0000313" key="5">
    <source>
        <dbReference type="EMBL" id="OHA52213.1"/>
    </source>
</evidence>